<proteinExistence type="predicted"/>
<evidence type="ECO:0000313" key="3">
    <source>
        <dbReference type="Proteomes" id="UP001374893"/>
    </source>
</evidence>
<dbReference type="InterPro" id="IPR001763">
    <property type="entry name" value="Rhodanese-like_dom"/>
</dbReference>
<dbReference type="PROSITE" id="PS50206">
    <property type="entry name" value="RHODANESE_3"/>
    <property type="match status" value="1"/>
</dbReference>
<reference evidence="2 3" key="1">
    <citation type="submission" date="2021-06" db="EMBL/GenBank/DDBJ databases">
        <title>Complete genome of Haloferula helveola possessing various polysaccharide degrading enzymes.</title>
        <authorList>
            <person name="Takami H."/>
            <person name="Huang C."/>
            <person name="Hamasaki K."/>
        </authorList>
    </citation>
    <scope>NUCLEOTIDE SEQUENCE [LARGE SCALE GENOMIC DNA]</scope>
    <source>
        <strain evidence="2 3">CN-1</strain>
    </source>
</reference>
<dbReference type="Gene3D" id="3.40.250.10">
    <property type="entry name" value="Rhodanese-like domain"/>
    <property type="match status" value="1"/>
</dbReference>
<sequence>MKSSVEVALIAGFAILAGTGTWFASGRPSGEPVTELAQTPLKEGEVRLQTLLEEGTTGVLWVDARRKDAWQKDGLEGSIHVTTLSDEDLGMQIVRHENAFFGAAKVVIYCDDLHCSLSHDLAERMKAEYSALVAGEILVLQGGMTALREAGMIKDSN</sequence>
<gene>
    <name evidence="2" type="ORF">HAHE_12130</name>
</gene>
<evidence type="ECO:0000313" key="2">
    <source>
        <dbReference type="EMBL" id="BCX47305.1"/>
    </source>
</evidence>
<keyword evidence="3" id="KW-1185">Reference proteome</keyword>
<evidence type="ECO:0000259" key="1">
    <source>
        <dbReference type="PROSITE" id="PS50206"/>
    </source>
</evidence>
<dbReference type="InterPro" id="IPR036873">
    <property type="entry name" value="Rhodanese-like_dom_sf"/>
</dbReference>
<dbReference type="RefSeq" id="WP_338689430.1">
    <property type="nucleotide sequence ID" value="NZ_AP024702.1"/>
</dbReference>
<dbReference type="Pfam" id="PF00581">
    <property type="entry name" value="Rhodanese"/>
    <property type="match status" value="1"/>
</dbReference>
<dbReference type="Proteomes" id="UP001374893">
    <property type="component" value="Chromosome"/>
</dbReference>
<feature type="domain" description="Rhodanese" evidence="1">
    <location>
        <begin position="55"/>
        <end position="156"/>
    </location>
</feature>
<dbReference type="EMBL" id="AP024702">
    <property type="protein sequence ID" value="BCX47305.1"/>
    <property type="molecule type" value="Genomic_DNA"/>
</dbReference>
<dbReference type="SUPFAM" id="SSF52821">
    <property type="entry name" value="Rhodanese/Cell cycle control phosphatase"/>
    <property type="match status" value="1"/>
</dbReference>
<name>A0ABN6H157_9BACT</name>
<protein>
    <recommendedName>
        <fullName evidence="1">Rhodanese domain-containing protein</fullName>
    </recommendedName>
</protein>
<accession>A0ABN6H157</accession>
<organism evidence="2 3">
    <name type="scientific">Haloferula helveola</name>
    <dbReference type="NCBI Taxonomy" id="490095"/>
    <lineage>
        <taxon>Bacteria</taxon>
        <taxon>Pseudomonadati</taxon>
        <taxon>Verrucomicrobiota</taxon>
        <taxon>Verrucomicrobiia</taxon>
        <taxon>Verrucomicrobiales</taxon>
        <taxon>Verrucomicrobiaceae</taxon>
        <taxon>Haloferula</taxon>
    </lineage>
</organism>